<dbReference type="Gene3D" id="3.40.50.1820">
    <property type="entry name" value="alpha/beta hydrolase"/>
    <property type="match status" value="1"/>
</dbReference>
<dbReference type="SUPFAM" id="SSF53474">
    <property type="entry name" value="alpha/beta-Hydrolases"/>
    <property type="match status" value="1"/>
</dbReference>
<evidence type="ECO:0000313" key="1">
    <source>
        <dbReference type="EMBL" id="SEN34481.1"/>
    </source>
</evidence>
<protein>
    <submittedName>
        <fullName evidence="1">Uncharacterized protein</fullName>
    </submittedName>
</protein>
<evidence type="ECO:0000313" key="2">
    <source>
        <dbReference type="Proteomes" id="UP000198761"/>
    </source>
</evidence>
<accession>A0A1H8FRQ9</accession>
<keyword evidence="2" id="KW-1185">Reference proteome</keyword>
<dbReference type="Gene3D" id="3.90.550.20">
    <property type="match status" value="1"/>
</dbReference>
<proteinExistence type="predicted"/>
<reference evidence="1 2" key="1">
    <citation type="submission" date="2016-10" db="EMBL/GenBank/DDBJ databases">
        <authorList>
            <person name="de Groot N.N."/>
        </authorList>
    </citation>
    <scope>NUCLEOTIDE SEQUENCE [LARGE SCALE GENOMIC DNA]</scope>
    <source>
        <strain evidence="1 2">DSM 3857</strain>
    </source>
</reference>
<dbReference type="AlphaFoldDB" id="A0A1H8FRQ9"/>
<dbReference type="InterPro" id="IPR029058">
    <property type="entry name" value="AB_hydrolase_fold"/>
</dbReference>
<name>A0A1H8FRQ9_9RHOB</name>
<dbReference type="InterPro" id="IPR029044">
    <property type="entry name" value="Nucleotide-diphossugar_trans"/>
</dbReference>
<dbReference type="RefSeq" id="WP_091300766.1">
    <property type="nucleotide sequence ID" value="NZ_FOCE01000004.1"/>
</dbReference>
<dbReference type="Proteomes" id="UP000198761">
    <property type="component" value="Unassembled WGS sequence"/>
</dbReference>
<gene>
    <name evidence="1" type="ORF">SAMN04488103_104245</name>
</gene>
<dbReference type="OrthoDB" id="5354021at2"/>
<dbReference type="STRING" id="933059.SAMN04488103_104245"/>
<dbReference type="SUPFAM" id="SSF53448">
    <property type="entry name" value="Nucleotide-diphospho-sugar transferases"/>
    <property type="match status" value="1"/>
</dbReference>
<sequence>MTRQREVGTLWIGGALSWMERLCLKSFVDQGQKITLFSYEDIPNVPEGVIRRSGREILDTDNFLKYEGKDSYALFADLFRLHMLQKCPGMIWVDTDVYCWRPLDYDSDYVFGIEKHEVSQGSPRINNAVLGLPADSQILAEMIAFTSDPHAIPEFLKPQIKAEYRALAAAGTPLHVSKQKWGVWGPTMLSYYARKLDLQGLAQPVDAFYPVTFPERLDIIRRASRVHAKITENTTGMHLWASNKRELNQRHNGVPSAGSFIAELMEKHGLQAEDAPLQARGRRVVDGVLVDAVDLEAPVSFADIGGRSRPLAFEMWRRWGCSIHLIDIDGHGDFPRKPSAWVQGYRDYLIKKGVKPEQVVTVSSLSDLVPCDVISLLAGFENDGKLKDMVPLFRRLIKPESRMFVDIRKGSGGFGVLRPLGTCEVLSQRETNGVEVARVLFRATTSPEAEADAEVTAGATSGESAADWSAIARELAGPDGFVRESDTHSFLYVPRSSDTLVVTFDNLDIAMTKREDRRPWGYSFIEKQGWSMLGVMANGWTWYRDPWVWDQFDDLATSDFFDRYKRVVFYGASMGGYAACAFAPACPGANVVAISPQSTLDKTIVPWETRYKTAWDRDFTGHYGDAAEVSKAAGKVTILYDPYEPLDAGHVARFTHPNVLKLRTPLLGHRLGSSLQQMGILSPITLGALNGTLTEAEFYSIIRARRSSSRYQKELFKKVMDRGRPELARKLGRWVLTRGDNRYIRKEMAALEKA</sequence>
<dbReference type="EMBL" id="FOCE01000004">
    <property type="protein sequence ID" value="SEN34481.1"/>
    <property type="molecule type" value="Genomic_DNA"/>
</dbReference>
<organism evidence="1 2">
    <name type="scientific">Gemmobacter aquatilis</name>
    <dbReference type="NCBI Taxonomy" id="933059"/>
    <lineage>
        <taxon>Bacteria</taxon>
        <taxon>Pseudomonadati</taxon>
        <taxon>Pseudomonadota</taxon>
        <taxon>Alphaproteobacteria</taxon>
        <taxon>Rhodobacterales</taxon>
        <taxon>Paracoccaceae</taxon>
        <taxon>Gemmobacter</taxon>
    </lineage>
</organism>